<protein>
    <submittedName>
        <fullName evidence="2">Uncharacterized protein</fullName>
    </submittedName>
</protein>
<organism evidence="2">
    <name type="scientific">Hemiselmis tepida</name>
    <dbReference type="NCBI Taxonomy" id="464990"/>
    <lineage>
        <taxon>Eukaryota</taxon>
        <taxon>Cryptophyceae</taxon>
        <taxon>Cryptomonadales</taxon>
        <taxon>Hemiselmidaceae</taxon>
        <taxon>Hemiselmis</taxon>
    </lineage>
</organism>
<evidence type="ECO:0000313" key="2">
    <source>
        <dbReference type="EMBL" id="CAD8797812.1"/>
    </source>
</evidence>
<feature type="region of interest" description="Disordered" evidence="1">
    <location>
        <begin position="1"/>
        <end position="61"/>
    </location>
</feature>
<dbReference type="AlphaFoldDB" id="A0A7S0YX64"/>
<feature type="compositionally biased region" description="Low complexity" evidence="1">
    <location>
        <begin position="10"/>
        <end position="23"/>
    </location>
</feature>
<evidence type="ECO:0000256" key="1">
    <source>
        <dbReference type="SAM" id="MobiDB-lite"/>
    </source>
</evidence>
<proteinExistence type="predicted"/>
<sequence length="99" mass="10622">MHALCALMDPGAPQAAGGAEPLPQGGGLGEEDVEGAMLDVKRGDRAGATARPRRHPAPNYRAEFVSSHNPDLADRFDLGFYRLDLERAVNDLRAELAKL</sequence>
<reference evidence="2" key="1">
    <citation type="submission" date="2021-01" db="EMBL/GenBank/DDBJ databases">
        <authorList>
            <person name="Corre E."/>
            <person name="Pelletier E."/>
            <person name="Niang G."/>
            <person name="Scheremetjew M."/>
            <person name="Finn R."/>
            <person name="Kale V."/>
            <person name="Holt S."/>
            <person name="Cochrane G."/>
            <person name="Meng A."/>
            <person name="Brown T."/>
            <person name="Cohen L."/>
        </authorList>
    </citation>
    <scope>NUCLEOTIDE SEQUENCE</scope>
    <source>
        <strain evidence="2">CCMP443</strain>
    </source>
</reference>
<accession>A0A7S0YX64</accession>
<dbReference type="EMBL" id="HBFN01019644">
    <property type="protein sequence ID" value="CAD8797812.1"/>
    <property type="molecule type" value="Transcribed_RNA"/>
</dbReference>
<gene>
    <name evidence="2" type="ORF">HTEP1355_LOCUS11453</name>
</gene>
<name>A0A7S0YX64_9CRYP</name>